<evidence type="ECO:0000313" key="6">
    <source>
        <dbReference type="Proteomes" id="UP001303473"/>
    </source>
</evidence>
<dbReference type="PROSITE" id="PS50082">
    <property type="entry name" value="WD_REPEATS_2"/>
    <property type="match status" value="1"/>
</dbReference>
<proteinExistence type="predicted"/>
<feature type="compositionally biased region" description="Basic residues" evidence="4">
    <location>
        <begin position="1"/>
        <end position="18"/>
    </location>
</feature>
<evidence type="ECO:0000256" key="2">
    <source>
        <dbReference type="ARBA" id="ARBA00022737"/>
    </source>
</evidence>
<dbReference type="Pfam" id="PF00400">
    <property type="entry name" value="WD40"/>
    <property type="match status" value="2"/>
</dbReference>
<dbReference type="PANTHER" id="PTHR19848">
    <property type="entry name" value="WD40 REPEAT PROTEIN"/>
    <property type="match status" value="1"/>
</dbReference>
<protein>
    <recommendedName>
        <fullName evidence="7">WD40 repeat domain-containing protein</fullName>
    </recommendedName>
</protein>
<accession>A0AAN6MUR8</accession>
<organism evidence="5 6">
    <name type="scientific">Diplogelasinospora grovesii</name>
    <dbReference type="NCBI Taxonomy" id="303347"/>
    <lineage>
        <taxon>Eukaryota</taxon>
        <taxon>Fungi</taxon>
        <taxon>Dikarya</taxon>
        <taxon>Ascomycota</taxon>
        <taxon>Pezizomycotina</taxon>
        <taxon>Sordariomycetes</taxon>
        <taxon>Sordariomycetidae</taxon>
        <taxon>Sordariales</taxon>
        <taxon>Diplogelasinosporaceae</taxon>
        <taxon>Diplogelasinospora</taxon>
    </lineage>
</organism>
<dbReference type="EMBL" id="MU854055">
    <property type="protein sequence ID" value="KAK3933871.1"/>
    <property type="molecule type" value="Genomic_DNA"/>
</dbReference>
<sequence length="247" mass="27034">MRRGSHRRPPIRRSRSGIRRPASVSGRSRAIAIRSCPWPGRTMRRGSHRRPPIRRSRSGIWRPAGVSGRSRAIAIRSCPWPGRTMRRGSHRRPGIGRSRSGIRRPAGVSRRSRAIAIRSRPWPGHDATRLASASADKTVKIWDPATGQCLSTLEGHSSYSSWVTSVAWSHDATRLASAPDRLASLPQHVGYGLNGNGTWITCQGQNLLWLPPEYRPSSSAASGTGVVIGCSSGHVLILKFSEVNPVL</sequence>
<name>A0AAN6MUR8_9PEZI</name>
<dbReference type="Proteomes" id="UP001303473">
    <property type="component" value="Unassembled WGS sequence"/>
</dbReference>
<dbReference type="InterPro" id="IPR036322">
    <property type="entry name" value="WD40_repeat_dom_sf"/>
</dbReference>
<dbReference type="Gene3D" id="2.130.10.10">
    <property type="entry name" value="YVTN repeat-like/Quinoprotein amine dehydrogenase"/>
    <property type="match status" value="1"/>
</dbReference>
<evidence type="ECO:0008006" key="7">
    <source>
        <dbReference type="Google" id="ProtNLM"/>
    </source>
</evidence>
<reference evidence="6" key="1">
    <citation type="journal article" date="2023" name="Mol. Phylogenet. Evol.">
        <title>Genome-scale phylogeny and comparative genomics of the fungal order Sordariales.</title>
        <authorList>
            <person name="Hensen N."/>
            <person name="Bonometti L."/>
            <person name="Westerberg I."/>
            <person name="Brannstrom I.O."/>
            <person name="Guillou S."/>
            <person name="Cros-Aarteil S."/>
            <person name="Calhoun S."/>
            <person name="Haridas S."/>
            <person name="Kuo A."/>
            <person name="Mondo S."/>
            <person name="Pangilinan J."/>
            <person name="Riley R."/>
            <person name="LaButti K."/>
            <person name="Andreopoulos B."/>
            <person name="Lipzen A."/>
            <person name="Chen C."/>
            <person name="Yan M."/>
            <person name="Daum C."/>
            <person name="Ng V."/>
            <person name="Clum A."/>
            <person name="Steindorff A."/>
            <person name="Ohm R.A."/>
            <person name="Martin F."/>
            <person name="Silar P."/>
            <person name="Natvig D.O."/>
            <person name="Lalanne C."/>
            <person name="Gautier V."/>
            <person name="Ament-Velasquez S.L."/>
            <person name="Kruys A."/>
            <person name="Hutchinson M.I."/>
            <person name="Powell A.J."/>
            <person name="Barry K."/>
            <person name="Miller A.N."/>
            <person name="Grigoriev I.V."/>
            <person name="Debuchy R."/>
            <person name="Gladieux P."/>
            <person name="Hiltunen Thoren M."/>
            <person name="Johannesson H."/>
        </authorList>
    </citation>
    <scope>NUCLEOTIDE SEQUENCE [LARGE SCALE GENOMIC DNA]</scope>
    <source>
        <strain evidence="6">CBS 340.73</strain>
    </source>
</reference>
<keyword evidence="1 3" id="KW-0853">WD repeat</keyword>
<dbReference type="SMART" id="SM00320">
    <property type="entry name" value="WD40"/>
    <property type="match status" value="2"/>
</dbReference>
<evidence type="ECO:0000256" key="4">
    <source>
        <dbReference type="SAM" id="MobiDB-lite"/>
    </source>
</evidence>
<evidence type="ECO:0000313" key="5">
    <source>
        <dbReference type="EMBL" id="KAK3933871.1"/>
    </source>
</evidence>
<feature type="compositionally biased region" description="Basic residues" evidence="4">
    <location>
        <begin position="84"/>
        <end position="94"/>
    </location>
</feature>
<feature type="compositionally biased region" description="Low complexity" evidence="4">
    <location>
        <begin position="95"/>
        <end position="105"/>
    </location>
</feature>
<evidence type="ECO:0000256" key="3">
    <source>
        <dbReference type="PROSITE-ProRule" id="PRU00221"/>
    </source>
</evidence>
<evidence type="ECO:0000256" key="1">
    <source>
        <dbReference type="ARBA" id="ARBA00022574"/>
    </source>
</evidence>
<feature type="repeat" description="WD" evidence="3">
    <location>
        <begin position="126"/>
        <end position="152"/>
    </location>
</feature>
<dbReference type="PANTHER" id="PTHR19848:SF8">
    <property type="entry name" value="F-BOX AND WD REPEAT DOMAIN CONTAINING 7"/>
    <property type="match status" value="1"/>
</dbReference>
<dbReference type="SUPFAM" id="SSF50978">
    <property type="entry name" value="WD40 repeat-like"/>
    <property type="match status" value="1"/>
</dbReference>
<feature type="region of interest" description="Disordered" evidence="4">
    <location>
        <begin position="1"/>
        <end position="65"/>
    </location>
</feature>
<gene>
    <name evidence="5" type="ORF">QBC46DRAFT_99507</name>
</gene>
<dbReference type="InterPro" id="IPR001680">
    <property type="entry name" value="WD40_rpt"/>
</dbReference>
<feature type="compositionally biased region" description="Basic residues" evidence="4">
    <location>
        <begin position="42"/>
        <end position="57"/>
    </location>
</feature>
<feature type="region of interest" description="Disordered" evidence="4">
    <location>
        <begin position="80"/>
        <end position="109"/>
    </location>
</feature>
<keyword evidence="6" id="KW-1185">Reference proteome</keyword>
<comment type="caution">
    <text evidence="5">The sequence shown here is derived from an EMBL/GenBank/DDBJ whole genome shotgun (WGS) entry which is preliminary data.</text>
</comment>
<dbReference type="AlphaFoldDB" id="A0AAN6MUR8"/>
<keyword evidence="2" id="KW-0677">Repeat</keyword>
<dbReference type="InterPro" id="IPR015943">
    <property type="entry name" value="WD40/YVTN_repeat-like_dom_sf"/>
</dbReference>